<organism evidence="2 3">
    <name type="scientific">Magnetospirillum aberrantis SpK</name>
    <dbReference type="NCBI Taxonomy" id="908842"/>
    <lineage>
        <taxon>Bacteria</taxon>
        <taxon>Pseudomonadati</taxon>
        <taxon>Pseudomonadota</taxon>
        <taxon>Alphaproteobacteria</taxon>
        <taxon>Rhodospirillales</taxon>
        <taxon>Rhodospirillaceae</taxon>
        <taxon>Magnetospirillum</taxon>
    </lineage>
</organism>
<reference evidence="2 3" key="1">
    <citation type="submission" date="2020-02" db="EMBL/GenBank/DDBJ databases">
        <authorList>
            <person name="Dziuba M."/>
            <person name="Kuznetsov B."/>
            <person name="Mardanov A."/>
            <person name="Ravin N."/>
            <person name="Grouzdev D."/>
        </authorList>
    </citation>
    <scope>NUCLEOTIDE SEQUENCE [LARGE SCALE GENOMIC DNA]</scope>
    <source>
        <strain evidence="2 3">SpK</strain>
    </source>
</reference>
<protein>
    <submittedName>
        <fullName evidence="2">Uncharacterized protein</fullName>
    </submittedName>
</protein>
<evidence type="ECO:0000256" key="1">
    <source>
        <dbReference type="SAM" id="Phobius"/>
    </source>
</evidence>
<keyword evidence="1" id="KW-0812">Transmembrane</keyword>
<keyword evidence="3" id="KW-1185">Reference proteome</keyword>
<name>A0A7C9UZX3_9PROT</name>
<dbReference type="Proteomes" id="UP000480684">
    <property type="component" value="Unassembled WGS sequence"/>
</dbReference>
<proteinExistence type="predicted"/>
<feature type="transmembrane region" description="Helical" evidence="1">
    <location>
        <begin position="35"/>
        <end position="55"/>
    </location>
</feature>
<accession>A0A7C9UZX3</accession>
<feature type="transmembrane region" description="Helical" evidence="1">
    <location>
        <begin position="61"/>
        <end position="88"/>
    </location>
</feature>
<keyword evidence="1" id="KW-1133">Transmembrane helix</keyword>
<dbReference type="RefSeq" id="WP_163680470.1">
    <property type="nucleotide sequence ID" value="NZ_JAAIYP010000039.1"/>
</dbReference>
<keyword evidence="1" id="KW-0472">Membrane</keyword>
<evidence type="ECO:0000313" key="2">
    <source>
        <dbReference type="EMBL" id="NFV81055.1"/>
    </source>
</evidence>
<dbReference type="AlphaFoldDB" id="A0A7C9UZX3"/>
<sequence>MSDGVLSLLAVALVAAGGICFYLGTGRQQWLDRSWTIRASGGGGIALLGLGWLVWCGEIRPATALFAVLTVIMAALILVPAAVALWAASRRGGA</sequence>
<feature type="transmembrane region" description="Helical" evidence="1">
    <location>
        <begin position="6"/>
        <end position="23"/>
    </location>
</feature>
<evidence type="ECO:0000313" key="3">
    <source>
        <dbReference type="Proteomes" id="UP000480684"/>
    </source>
</evidence>
<dbReference type="EMBL" id="JAAIYP010000039">
    <property type="protein sequence ID" value="NFV81055.1"/>
    <property type="molecule type" value="Genomic_DNA"/>
</dbReference>
<gene>
    <name evidence="2" type="ORF">G4223_13130</name>
</gene>
<comment type="caution">
    <text evidence="2">The sequence shown here is derived from an EMBL/GenBank/DDBJ whole genome shotgun (WGS) entry which is preliminary data.</text>
</comment>